<dbReference type="Pfam" id="PF00672">
    <property type="entry name" value="HAMP"/>
    <property type="match status" value="1"/>
</dbReference>
<dbReference type="SUPFAM" id="SSF55874">
    <property type="entry name" value="ATPase domain of HSP90 chaperone/DNA topoisomerase II/histidine kinase"/>
    <property type="match status" value="1"/>
</dbReference>
<dbReference type="PROSITE" id="PS50109">
    <property type="entry name" value="HIS_KIN"/>
    <property type="match status" value="1"/>
</dbReference>
<feature type="domain" description="HAMP" evidence="13">
    <location>
        <begin position="178"/>
        <end position="231"/>
    </location>
</feature>
<dbReference type="PANTHER" id="PTHR45436:SF5">
    <property type="entry name" value="SENSOR HISTIDINE KINASE TRCS"/>
    <property type="match status" value="1"/>
</dbReference>
<dbReference type="SMART" id="SM00387">
    <property type="entry name" value="HATPase_c"/>
    <property type="match status" value="1"/>
</dbReference>
<evidence type="ECO:0000256" key="6">
    <source>
        <dbReference type="ARBA" id="ARBA00022692"/>
    </source>
</evidence>
<evidence type="ECO:0000256" key="7">
    <source>
        <dbReference type="ARBA" id="ARBA00022777"/>
    </source>
</evidence>
<dbReference type="PRINTS" id="PR00344">
    <property type="entry name" value="BCTRLSENSOR"/>
</dbReference>
<evidence type="ECO:0000256" key="8">
    <source>
        <dbReference type="ARBA" id="ARBA00022989"/>
    </source>
</evidence>
<organism evidence="14 15">
    <name type="scientific">Chryseosolibacter histidini</name>
    <dbReference type="NCBI Taxonomy" id="2782349"/>
    <lineage>
        <taxon>Bacteria</taxon>
        <taxon>Pseudomonadati</taxon>
        <taxon>Bacteroidota</taxon>
        <taxon>Cytophagia</taxon>
        <taxon>Cytophagales</taxon>
        <taxon>Chryseotaleaceae</taxon>
        <taxon>Chryseosolibacter</taxon>
    </lineage>
</organism>
<comment type="catalytic activity">
    <reaction evidence="1">
        <text>ATP + protein L-histidine = ADP + protein N-phospho-L-histidine.</text>
        <dbReference type="EC" id="2.7.13.3"/>
    </reaction>
</comment>
<evidence type="ECO:0000256" key="11">
    <source>
        <dbReference type="SAM" id="Phobius"/>
    </source>
</evidence>
<dbReference type="CDD" id="cd00075">
    <property type="entry name" value="HATPase"/>
    <property type="match status" value="1"/>
</dbReference>
<dbReference type="SMART" id="SM00388">
    <property type="entry name" value="HisKA"/>
    <property type="match status" value="1"/>
</dbReference>
<dbReference type="InterPro" id="IPR003661">
    <property type="entry name" value="HisK_dim/P_dom"/>
</dbReference>
<feature type="domain" description="Histidine kinase" evidence="12">
    <location>
        <begin position="239"/>
        <end position="456"/>
    </location>
</feature>
<dbReference type="InterPro" id="IPR050428">
    <property type="entry name" value="TCS_sensor_his_kinase"/>
</dbReference>
<evidence type="ECO:0000259" key="12">
    <source>
        <dbReference type="PROSITE" id="PS50109"/>
    </source>
</evidence>
<keyword evidence="8 11" id="KW-1133">Transmembrane helix</keyword>
<dbReference type="InterPro" id="IPR004358">
    <property type="entry name" value="Sig_transdc_His_kin-like_C"/>
</dbReference>
<evidence type="ECO:0000256" key="3">
    <source>
        <dbReference type="ARBA" id="ARBA00012438"/>
    </source>
</evidence>
<keyword evidence="9" id="KW-0902">Two-component regulatory system</keyword>
<dbReference type="Gene3D" id="1.10.287.130">
    <property type="match status" value="1"/>
</dbReference>
<evidence type="ECO:0000256" key="9">
    <source>
        <dbReference type="ARBA" id="ARBA00023012"/>
    </source>
</evidence>
<dbReference type="CDD" id="cd00082">
    <property type="entry name" value="HisKA"/>
    <property type="match status" value="1"/>
</dbReference>
<dbReference type="EMBL" id="JAHESF010000004">
    <property type="protein sequence ID" value="MBT1696432.1"/>
    <property type="molecule type" value="Genomic_DNA"/>
</dbReference>
<dbReference type="Pfam" id="PF02518">
    <property type="entry name" value="HATPase_c"/>
    <property type="match status" value="1"/>
</dbReference>
<reference evidence="14 15" key="1">
    <citation type="submission" date="2021-05" db="EMBL/GenBank/DDBJ databases">
        <title>A Polyphasic approach of four new species of the genus Ohtaekwangia: Ohtaekwangia histidinii sp. nov., Ohtaekwangia cretensis sp. nov., Ohtaekwangia indiensis sp. nov., Ohtaekwangia reichenbachii sp. nov. from diverse environment.</title>
        <authorList>
            <person name="Octaviana S."/>
        </authorList>
    </citation>
    <scope>NUCLEOTIDE SEQUENCE [LARGE SCALE GENOMIC DNA]</scope>
    <source>
        <strain evidence="14 15">PWU4</strain>
    </source>
</reference>
<dbReference type="InterPro" id="IPR005467">
    <property type="entry name" value="His_kinase_dom"/>
</dbReference>
<dbReference type="Proteomes" id="UP001319200">
    <property type="component" value="Unassembled WGS sequence"/>
</dbReference>
<keyword evidence="15" id="KW-1185">Reference proteome</keyword>
<dbReference type="Gene3D" id="3.30.565.10">
    <property type="entry name" value="Histidine kinase-like ATPase, C-terminal domain"/>
    <property type="match status" value="1"/>
</dbReference>
<keyword evidence="7" id="KW-0418">Kinase</keyword>
<dbReference type="InterPro" id="IPR036890">
    <property type="entry name" value="HATPase_C_sf"/>
</dbReference>
<dbReference type="InterPro" id="IPR036097">
    <property type="entry name" value="HisK_dim/P_sf"/>
</dbReference>
<dbReference type="PANTHER" id="PTHR45436">
    <property type="entry name" value="SENSOR HISTIDINE KINASE YKOH"/>
    <property type="match status" value="1"/>
</dbReference>
<evidence type="ECO:0000256" key="2">
    <source>
        <dbReference type="ARBA" id="ARBA00004370"/>
    </source>
</evidence>
<dbReference type="RefSeq" id="WP_254161714.1">
    <property type="nucleotide sequence ID" value="NZ_JAHESF010000004.1"/>
</dbReference>
<dbReference type="InterPro" id="IPR003594">
    <property type="entry name" value="HATPase_dom"/>
</dbReference>
<dbReference type="PROSITE" id="PS50885">
    <property type="entry name" value="HAMP"/>
    <property type="match status" value="1"/>
</dbReference>
<evidence type="ECO:0000256" key="5">
    <source>
        <dbReference type="ARBA" id="ARBA00022679"/>
    </source>
</evidence>
<evidence type="ECO:0000313" key="14">
    <source>
        <dbReference type="EMBL" id="MBT1696432.1"/>
    </source>
</evidence>
<dbReference type="SMART" id="SM00304">
    <property type="entry name" value="HAMP"/>
    <property type="match status" value="1"/>
</dbReference>
<comment type="caution">
    <text evidence="14">The sequence shown here is derived from an EMBL/GenBank/DDBJ whole genome shotgun (WGS) entry which is preliminary data.</text>
</comment>
<evidence type="ECO:0000256" key="10">
    <source>
        <dbReference type="ARBA" id="ARBA00023136"/>
    </source>
</evidence>
<sequence>MKIRTKLTLIFVMIVMVILTAVSLAIYFFSADYREHDFYMRLRNKAENTAKLLIEVDEVDLALLKRIERDNPINLPNERIRIFNFKNEELYSSDQNGELPVDSTLLNQIRLEDDIRFTYKNFEVLGFMFAYKYDRFTVIAAATDTNGFRKLENLRQILIVVFAVSLIMISVAGWIYAGKVLSPISNIVNEVDNISAASLNLRLREGNGKDELAKLAQTFNLMLNRLEAAFMAQKNFIANASHELRTPITAIAGEIEVTLLQPREREDYIKVLKSLLEDAKSLSQLSTQLLLLAQASSDNPQQRRNPLRIDEILWEAKEDLLKAHPQYNIHIAFDITLSDESLVIHGDAQLIKVVFSNLMDNGCKYSTDNKVVVTLRSHGTSHILVEFANKGVGMSAEDAAGIFEPFYRSKSTSHIKGHGIGLSLAGRIMKLHNGSITLDERSGELTRFTVRFPTTL</sequence>
<dbReference type="SUPFAM" id="SSF158472">
    <property type="entry name" value="HAMP domain-like"/>
    <property type="match status" value="1"/>
</dbReference>
<feature type="transmembrane region" description="Helical" evidence="11">
    <location>
        <begin position="157"/>
        <end position="177"/>
    </location>
</feature>
<gene>
    <name evidence="14" type="ORF">KK083_06070</name>
</gene>
<protein>
    <recommendedName>
        <fullName evidence="3">histidine kinase</fullName>
        <ecNumber evidence="3">2.7.13.3</ecNumber>
    </recommendedName>
</protein>
<evidence type="ECO:0000256" key="1">
    <source>
        <dbReference type="ARBA" id="ARBA00000085"/>
    </source>
</evidence>
<comment type="subcellular location">
    <subcellularLocation>
        <location evidence="2">Membrane</location>
    </subcellularLocation>
</comment>
<keyword evidence="10 11" id="KW-0472">Membrane</keyword>
<keyword evidence="5" id="KW-0808">Transferase</keyword>
<feature type="transmembrane region" description="Helical" evidence="11">
    <location>
        <begin position="7"/>
        <end position="30"/>
    </location>
</feature>
<dbReference type="EC" id="2.7.13.3" evidence="3"/>
<accession>A0AAP2DK26</accession>
<dbReference type="InterPro" id="IPR003660">
    <property type="entry name" value="HAMP_dom"/>
</dbReference>
<dbReference type="GO" id="GO:0005886">
    <property type="term" value="C:plasma membrane"/>
    <property type="evidence" value="ECO:0007669"/>
    <property type="project" value="TreeGrafter"/>
</dbReference>
<dbReference type="CDD" id="cd06225">
    <property type="entry name" value="HAMP"/>
    <property type="match status" value="1"/>
</dbReference>
<dbReference type="SUPFAM" id="SSF47384">
    <property type="entry name" value="Homodimeric domain of signal transducing histidine kinase"/>
    <property type="match status" value="1"/>
</dbReference>
<dbReference type="GO" id="GO:0000155">
    <property type="term" value="F:phosphorelay sensor kinase activity"/>
    <property type="evidence" value="ECO:0007669"/>
    <property type="project" value="InterPro"/>
</dbReference>
<keyword evidence="6 11" id="KW-0812">Transmembrane</keyword>
<evidence type="ECO:0000259" key="13">
    <source>
        <dbReference type="PROSITE" id="PS50885"/>
    </source>
</evidence>
<dbReference type="Pfam" id="PF00512">
    <property type="entry name" value="HisKA"/>
    <property type="match status" value="1"/>
</dbReference>
<dbReference type="AlphaFoldDB" id="A0AAP2DK26"/>
<proteinExistence type="predicted"/>
<dbReference type="Gene3D" id="6.10.340.10">
    <property type="match status" value="1"/>
</dbReference>
<evidence type="ECO:0000256" key="4">
    <source>
        <dbReference type="ARBA" id="ARBA00022553"/>
    </source>
</evidence>
<keyword evidence="4" id="KW-0597">Phosphoprotein</keyword>
<name>A0AAP2DK26_9BACT</name>
<evidence type="ECO:0000313" key="15">
    <source>
        <dbReference type="Proteomes" id="UP001319200"/>
    </source>
</evidence>